<feature type="region of interest" description="Disordered" evidence="1">
    <location>
        <begin position="50"/>
        <end position="82"/>
    </location>
</feature>
<dbReference type="EMBL" id="JAGMUX010000009">
    <property type="protein sequence ID" value="KAH7248773.1"/>
    <property type="molecule type" value="Genomic_DNA"/>
</dbReference>
<comment type="caution">
    <text evidence="2">The sequence shown here is derived from an EMBL/GenBank/DDBJ whole genome shotgun (WGS) entry which is preliminary data.</text>
</comment>
<proteinExistence type="predicted"/>
<dbReference type="GeneID" id="70220184"/>
<sequence>MPHKASAQYTSYRTVEKHTLLLQEHQRHERRNSMGPEMQNMGIDSGTVLEEEHEQGRQRPLSEASREHKRRQGQGNPCQPAKRPSGIIPLFVRLGARTQFNGLPVELWAFLTRNVCKRSGCDATKRQLYWPKNMDAALIATRCDSAKPSNSINYLKLQ</sequence>
<gene>
    <name evidence="2" type="ORF">BKA55DRAFT_540197</name>
</gene>
<evidence type="ECO:0000256" key="1">
    <source>
        <dbReference type="SAM" id="MobiDB-lite"/>
    </source>
</evidence>
<accession>A0A9P9K5K2</accession>
<organism evidence="2 3">
    <name type="scientific">Fusarium redolens</name>
    <dbReference type="NCBI Taxonomy" id="48865"/>
    <lineage>
        <taxon>Eukaryota</taxon>
        <taxon>Fungi</taxon>
        <taxon>Dikarya</taxon>
        <taxon>Ascomycota</taxon>
        <taxon>Pezizomycotina</taxon>
        <taxon>Sordariomycetes</taxon>
        <taxon>Hypocreomycetidae</taxon>
        <taxon>Hypocreales</taxon>
        <taxon>Nectriaceae</taxon>
        <taxon>Fusarium</taxon>
        <taxon>Fusarium redolens species complex</taxon>
    </lineage>
</organism>
<reference evidence="2" key="1">
    <citation type="journal article" date="2021" name="Nat. Commun.">
        <title>Genetic determinants of endophytism in the Arabidopsis root mycobiome.</title>
        <authorList>
            <person name="Mesny F."/>
            <person name="Miyauchi S."/>
            <person name="Thiergart T."/>
            <person name="Pickel B."/>
            <person name="Atanasova L."/>
            <person name="Karlsson M."/>
            <person name="Huettel B."/>
            <person name="Barry K.W."/>
            <person name="Haridas S."/>
            <person name="Chen C."/>
            <person name="Bauer D."/>
            <person name="Andreopoulos W."/>
            <person name="Pangilinan J."/>
            <person name="LaButti K."/>
            <person name="Riley R."/>
            <person name="Lipzen A."/>
            <person name="Clum A."/>
            <person name="Drula E."/>
            <person name="Henrissat B."/>
            <person name="Kohler A."/>
            <person name="Grigoriev I.V."/>
            <person name="Martin F.M."/>
            <person name="Hacquard S."/>
        </authorList>
    </citation>
    <scope>NUCLEOTIDE SEQUENCE</scope>
    <source>
        <strain evidence="2">MPI-CAGE-AT-0023</strain>
    </source>
</reference>
<dbReference type="RefSeq" id="XP_046048568.1">
    <property type="nucleotide sequence ID" value="XM_046190230.1"/>
</dbReference>
<dbReference type="AlphaFoldDB" id="A0A9P9K5K2"/>
<evidence type="ECO:0000313" key="3">
    <source>
        <dbReference type="Proteomes" id="UP000720189"/>
    </source>
</evidence>
<keyword evidence="3" id="KW-1185">Reference proteome</keyword>
<protein>
    <submittedName>
        <fullName evidence="2">Uncharacterized protein</fullName>
    </submittedName>
</protein>
<dbReference type="Proteomes" id="UP000720189">
    <property type="component" value="Unassembled WGS sequence"/>
</dbReference>
<evidence type="ECO:0000313" key="2">
    <source>
        <dbReference type="EMBL" id="KAH7248773.1"/>
    </source>
</evidence>
<name>A0A9P9K5K2_FUSRE</name>